<evidence type="ECO:0000256" key="4">
    <source>
        <dbReference type="ARBA" id="ARBA00012381"/>
    </source>
</evidence>
<dbReference type="PROSITE" id="PS51462">
    <property type="entry name" value="NUDIX"/>
    <property type="match status" value="1"/>
</dbReference>
<organism evidence="11 12">
    <name type="scientific">Algimonas arctica</name>
    <dbReference type="NCBI Taxonomy" id="1479486"/>
    <lineage>
        <taxon>Bacteria</taxon>
        <taxon>Pseudomonadati</taxon>
        <taxon>Pseudomonadota</taxon>
        <taxon>Alphaproteobacteria</taxon>
        <taxon>Maricaulales</taxon>
        <taxon>Robiginitomaculaceae</taxon>
        <taxon>Algimonas</taxon>
    </lineage>
</organism>
<accession>A0A8J3CTG6</accession>
<comment type="cofactor">
    <cofactor evidence="2">
        <name>Zn(2+)</name>
        <dbReference type="ChEBI" id="CHEBI:29105"/>
    </cofactor>
</comment>
<dbReference type="PANTHER" id="PTHR42904:SF6">
    <property type="entry name" value="NAD-CAPPED RNA HYDROLASE NUDT12"/>
    <property type="match status" value="1"/>
</dbReference>
<dbReference type="SUPFAM" id="SSF55811">
    <property type="entry name" value="Nudix"/>
    <property type="match status" value="1"/>
</dbReference>
<dbReference type="Proteomes" id="UP000634004">
    <property type="component" value="Unassembled WGS sequence"/>
</dbReference>
<proteinExistence type="inferred from homology"/>
<dbReference type="AlphaFoldDB" id="A0A8J3CTG6"/>
<evidence type="ECO:0000256" key="9">
    <source>
        <dbReference type="ARBA" id="ARBA00023679"/>
    </source>
</evidence>
<dbReference type="CDD" id="cd03429">
    <property type="entry name" value="NUDIX_NADH_pyrophosphatase_Nudt13"/>
    <property type="match status" value="1"/>
</dbReference>
<evidence type="ECO:0000256" key="7">
    <source>
        <dbReference type="ARBA" id="ARBA00022842"/>
    </source>
</evidence>
<comment type="similarity">
    <text evidence="3">Belongs to the Nudix hydrolase family. NudC subfamily.</text>
</comment>
<evidence type="ECO:0000256" key="2">
    <source>
        <dbReference type="ARBA" id="ARBA00001947"/>
    </source>
</evidence>
<dbReference type="InterPro" id="IPR000086">
    <property type="entry name" value="NUDIX_hydrolase_dom"/>
</dbReference>
<dbReference type="InterPro" id="IPR015797">
    <property type="entry name" value="NUDIX_hydrolase-like_dom_sf"/>
</dbReference>
<dbReference type="GO" id="GO:0019677">
    <property type="term" value="P:NAD+ catabolic process"/>
    <property type="evidence" value="ECO:0007669"/>
    <property type="project" value="TreeGrafter"/>
</dbReference>
<comment type="caution">
    <text evidence="11">The sequence shown here is derived from an EMBL/GenBank/DDBJ whole genome shotgun (WGS) entry which is preliminary data.</text>
</comment>
<dbReference type="InterPro" id="IPR049734">
    <property type="entry name" value="NudC-like_C"/>
</dbReference>
<keyword evidence="5" id="KW-0479">Metal-binding</keyword>
<dbReference type="Pfam" id="PF00293">
    <property type="entry name" value="NUDIX"/>
    <property type="match status" value="1"/>
</dbReference>
<sequence>MTHKFIPDCPIPFAGSQVDFAEMERGEARLMEHPKASALLFHKGQVATDGPALLRAAPSAIASLPLMDPGLIFLGLEEDGDPVFAASLTDDSQLPPDSLMDLRMHGHRLTPDALAVAGRARSIFDWHRTHPFCAQCGAKTASAEGGAKRTCASCETEHFPRVNPVVIFLIEHEDSVLLGRGHGWPPGYYSALAGFVSPGETLEEAATREGMEEVGATLSGHRYLFCQPWPFPSQLMIGLVSQAADKTIIVDKNELEDACWFTRAEVDAVFNKTGEAFMRPMRTTIAHQLLRAWLSNQ</sequence>
<protein>
    <recommendedName>
        <fullName evidence="4">NAD(+) diphosphatase</fullName>
        <ecNumber evidence="4">3.6.1.22</ecNumber>
    </recommendedName>
</protein>
<evidence type="ECO:0000256" key="3">
    <source>
        <dbReference type="ARBA" id="ARBA00009595"/>
    </source>
</evidence>
<dbReference type="EC" id="3.6.1.22" evidence="4"/>
<dbReference type="RefSeq" id="WP_189497998.1">
    <property type="nucleotide sequence ID" value="NZ_BMZH01000007.1"/>
</dbReference>
<dbReference type="GO" id="GO:0035529">
    <property type="term" value="F:NADH pyrophosphatase activity"/>
    <property type="evidence" value="ECO:0007669"/>
    <property type="project" value="TreeGrafter"/>
</dbReference>
<evidence type="ECO:0000313" key="11">
    <source>
        <dbReference type="EMBL" id="GHA96994.1"/>
    </source>
</evidence>
<dbReference type="GO" id="GO:0006742">
    <property type="term" value="P:NADP+ catabolic process"/>
    <property type="evidence" value="ECO:0007669"/>
    <property type="project" value="TreeGrafter"/>
</dbReference>
<dbReference type="InterPro" id="IPR050241">
    <property type="entry name" value="NAD-cap_RNA_hydrolase_NudC"/>
</dbReference>
<comment type="cofactor">
    <cofactor evidence="1">
        <name>Mg(2+)</name>
        <dbReference type="ChEBI" id="CHEBI:18420"/>
    </cofactor>
</comment>
<keyword evidence="7" id="KW-0460">Magnesium</keyword>
<dbReference type="GO" id="GO:0046872">
    <property type="term" value="F:metal ion binding"/>
    <property type="evidence" value="ECO:0007669"/>
    <property type="project" value="UniProtKB-KW"/>
</dbReference>
<reference evidence="11" key="1">
    <citation type="journal article" date="2014" name="Int. J. Syst. Evol. Microbiol.">
        <title>Complete genome sequence of Corynebacterium casei LMG S-19264T (=DSM 44701T), isolated from a smear-ripened cheese.</title>
        <authorList>
            <consortium name="US DOE Joint Genome Institute (JGI-PGF)"/>
            <person name="Walter F."/>
            <person name="Albersmeier A."/>
            <person name="Kalinowski J."/>
            <person name="Ruckert C."/>
        </authorList>
    </citation>
    <scope>NUCLEOTIDE SEQUENCE</scope>
    <source>
        <strain evidence="11">KCTC 32513</strain>
    </source>
</reference>
<evidence type="ECO:0000256" key="1">
    <source>
        <dbReference type="ARBA" id="ARBA00001946"/>
    </source>
</evidence>
<reference evidence="11" key="2">
    <citation type="submission" date="2020-09" db="EMBL/GenBank/DDBJ databases">
        <authorList>
            <person name="Sun Q."/>
            <person name="Kim S."/>
        </authorList>
    </citation>
    <scope>NUCLEOTIDE SEQUENCE</scope>
    <source>
        <strain evidence="11">KCTC 32513</strain>
    </source>
</reference>
<dbReference type="InterPro" id="IPR020084">
    <property type="entry name" value="NUDIX_hydrolase_CS"/>
</dbReference>
<evidence type="ECO:0000313" key="12">
    <source>
        <dbReference type="Proteomes" id="UP000634004"/>
    </source>
</evidence>
<dbReference type="GO" id="GO:0005829">
    <property type="term" value="C:cytosol"/>
    <property type="evidence" value="ECO:0007669"/>
    <property type="project" value="TreeGrafter"/>
</dbReference>
<dbReference type="InterPro" id="IPR015375">
    <property type="entry name" value="NADH_PPase-like_N"/>
</dbReference>
<dbReference type="EMBL" id="BMZH01000007">
    <property type="protein sequence ID" value="GHA96994.1"/>
    <property type="molecule type" value="Genomic_DNA"/>
</dbReference>
<dbReference type="PROSITE" id="PS00893">
    <property type="entry name" value="NUDIX_BOX"/>
    <property type="match status" value="1"/>
</dbReference>
<keyword evidence="6" id="KW-0378">Hydrolase</keyword>
<dbReference type="Gene3D" id="3.90.79.10">
    <property type="entry name" value="Nucleoside Triphosphate Pyrophosphohydrolase"/>
    <property type="match status" value="1"/>
</dbReference>
<dbReference type="NCBIfam" id="NF001299">
    <property type="entry name" value="PRK00241.1"/>
    <property type="match status" value="1"/>
</dbReference>
<evidence type="ECO:0000256" key="5">
    <source>
        <dbReference type="ARBA" id="ARBA00022723"/>
    </source>
</evidence>
<dbReference type="Pfam" id="PF09296">
    <property type="entry name" value="NUDIX-like"/>
    <property type="match status" value="1"/>
</dbReference>
<feature type="domain" description="Nudix hydrolase" evidence="10">
    <location>
        <begin position="160"/>
        <end position="283"/>
    </location>
</feature>
<keyword evidence="12" id="KW-1185">Reference proteome</keyword>
<dbReference type="PANTHER" id="PTHR42904">
    <property type="entry name" value="NUDIX HYDROLASE, NUDC SUBFAMILY"/>
    <property type="match status" value="1"/>
</dbReference>
<evidence type="ECO:0000256" key="8">
    <source>
        <dbReference type="ARBA" id="ARBA00023027"/>
    </source>
</evidence>
<evidence type="ECO:0000256" key="6">
    <source>
        <dbReference type="ARBA" id="ARBA00022801"/>
    </source>
</evidence>
<name>A0A8J3CTG6_9PROT</name>
<dbReference type="Pfam" id="PF09297">
    <property type="entry name" value="Zn_ribbon_NUD"/>
    <property type="match status" value="1"/>
</dbReference>
<evidence type="ECO:0000259" key="10">
    <source>
        <dbReference type="PROSITE" id="PS51462"/>
    </source>
</evidence>
<gene>
    <name evidence="11" type="ORF">GCM10009069_20040</name>
</gene>
<dbReference type="InterPro" id="IPR015376">
    <property type="entry name" value="Znr_NADH_PPase"/>
</dbReference>
<keyword evidence="8" id="KW-0520">NAD</keyword>
<dbReference type="Gene3D" id="3.90.79.20">
    <property type="match status" value="1"/>
</dbReference>
<comment type="catalytic activity">
    <reaction evidence="9">
        <text>a 5'-end NAD(+)-phospho-ribonucleoside in mRNA + H2O = a 5'-end phospho-adenosine-phospho-ribonucleoside in mRNA + beta-nicotinamide D-ribonucleotide + 2 H(+)</text>
        <dbReference type="Rhea" id="RHEA:60876"/>
        <dbReference type="Rhea" id="RHEA-COMP:15698"/>
        <dbReference type="Rhea" id="RHEA-COMP:15719"/>
        <dbReference type="ChEBI" id="CHEBI:14649"/>
        <dbReference type="ChEBI" id="CHEBI:15377"/>
        <dbReference type="ChEBI" id="CHEBI:15378"/>
        <dbReference type="ChEBI" id="CHEBI:144029"/>
        <dbReference type="ChEBI" id="CHEBI:144051"/>
    </reaction>
    <physiologicalReaction direction="left-to-right" evidence="9">
        <dbReference type="Rhea" id="RHEA:60877"/>
    </physiologicalReaction>
</comment>